<dbReference type="InterPro" id="IPR050235">
    <property type="entry name" value="CK1_Ser-Thr_kinase"/>
</dbReference>
<dbReference type="InParanoid" id="G0PAR0"/>
<reference evidence="4" key="1">
    <citation type="submission" date="2011-07" db="EMBL/GenBank/DDBJ databases">
        <authorList>
            <consortium name="Caenorhabditis brenneri Sequencing and Analysis Consortium"/>
            <person name="Wilson R.K."/>
        </authorList>
    </citation>
    <scope>NUCLEOTIDE SEQUENCE [LARGE SCALE GENOMIC DNA]</scope>
    <source>
        <strain evidence="4">PB2801</strain>
    </source>
</reference>
<dbReference type="Proteomes" id="UP000008068">
    <property type="component" value="Unassembled WGS sequence"/>
</dbReference>
<proteinExistence type="predicted"/>
<protein>
    <recommendedName>
        <fullName evidence="2">Protein kinase domain-containing protein</fullName>
    </recommendedName>
</protein>
<feature type="region of interest" description="Disordered" evidence="1">
    <location>
        <begin position="440"/>
        <end position="513"/>
    </location>
</feature>
<feature type="compositionally biased region" description="Basic and acidic residues" evidence="1">
    <location>
        <begin position="461"/>
        <end position="513"/>
    </location>
</feature>
<dbReference type="AlphaFoldDB" id="G0PAR0"/>
<dbReference type="GO" id="GO:0005524">
    <property type="term" value="F:ATP binding"/>
    <property type="evidence" value="ECO:0007669"/>
    <property type="project" value="InterPro"/>
</dbReference>
<evidence type="ECO:0000259" key="2">
    <source>
        <dbReference type="PROSITE" id="PS50011"/>
    </source>
</evidence>
<dbReference type="OrthoDB" id="5810393at2759"/>
<dbReference type="eggNOG" id="KOG1164">
    <property type="taxonomic scope" value="Eukaryota"/>
</dbReference>
<dbReference type="InterPro" id="IPR011009">
    <property type="entry name" value="Kinase-like_dom_sf"/>
</dbReference>
<dbReference type="FunFam" id="1.10.510.10:FF:001500">
    <property type="entry name" value="CK1/CK1 protein kinase"/>
    <property type="match status" value="1"/>
</dbReference>
<dbReference type="GO" id="GO:0004672">
    <property type="term" value="F:protein kinase activity"/>
    <property type="evidence" value="ECO:0007669"/>
    <property type="project" value="InterPro"/>
</dbReference>
<feature type="compositionally biased region" description="Basic residues" evidence="1">
    <location>
        <begin position="446"/>
        <end position="460"/>
    </location>
</feature>
<name>G0PAR0_CAEBE</name>
<evidence type="ECO:0000256" key="1">
    <source>
        <dbReference type="SAM" id="MobiDB-lite"/>
    </source>
</evidence>
<keyword evidence="4" id="KW-1185">Reference proteome</keyword>
<gene>
    <name evidence="3" type="ORF">CAEBREN_32672</name>
</gene>
<accession>G0PAR0</accession>
<organism evidence="4">
    <name type="scientific">Caenorhabditis brenneri</name>
    <name type="common">Nematode worm</name>
    <dbReference type="NCBI Taxonomy" id="135651"/>
    <lineage>
        <taxon>Eukaryota</taxon>
        <taxon>Metazoa</taxon>
        <taxon>Ecdysozoa</taxon>
        <taxon>Nematoda</taxon>
        <taxon>Chromadorea</taxon>
        <taxon>Rhabditida</taxon>
        <taxon>Rhabditina</taxon>
        <taxon>Rhabditomorpha</taxon>
        <taxon>Rhabditoidea</taxon>
        <taxon>Rhabditidae</taxon>
        <taxon>Peloderinae</taxon>
        <taxon>Caenorhabditis</taxon>
    </lineage>
</organism>
<evidence type="ECO:0000313" key="4">
    <source>
        <dbReference type="Proteomes" id="UP000008068"/>
    </source>
</evidence>
<dbReference type="PANTHER" id="PTHR11909">
    <property type="entry name" value="CASEIN KINASE-RELATED"/>
    <property type="match status" value="1"/>
</dbReference>
<sequence>MSKDEGPAPVSITAASSSAASGSAEKADELVFNLGTVISGFKLVKKIDEGGFGQVFKVTKDDKTFYAMKLESNSQEGGSAIKLEVGSDHKGSVTLDSRFQINVLSQLPKNSVFPGMIVGGRRTRYHYLVLELLGDNLKMLKSRSPNPDVFSDGTWSRLGIQCMFALKTMHDRGFVHRDVKPSNFGIGLNTPTENRTRVVLLFDFGLARKFVKTEYIITDTSKNAKKSSQGNRALGKTKSKINSPEQNRNDAKKLIPPKPSSGKRETITRNIFRLARPHTDFRGTQQYASPNAHSLLELGRHDDIWSLMYMVAEFFIELPWTNNDDLPVDVLKAQSPLLRLFTDEKNLSHFSSEQYQRIRDIDKMLNESNYYTHPNYELVYDFLKEVMIKSKTNWDSPYDWETNSQKASMELSKAVKTKPGAWMDPGNFFKEDKWAHLTKPVLKSQTKPKSKTKSGSKANKRRYDNRECSKEDSCSNDSKMVDIKIETGNSKKESVMKEPEVVKNESEKKEKEN</sequence>
<dbReference type="HOGENOM" id="CLU_019279_2_5_1"/>
<dbReference type="SMART" id="SM00220">
    <property type="entry name" value="S_TKc"/>
    <property type="match status" value="1"/>
</dbReference>
<feature type="domain" description="Protein kinase" evidence="2">
    <location>
        <begin position="41"/>
        <end position="383"/>
    </location>
</feature>
<dbReference type="PROSITE" id="PS50011">
    <property type="entry name" value="PROTEIN_KINASE_DOM"/>
    <property type="match status" value="1"/>
</dbReference>
<dbReference type="InterPro" id="IPR000719">
    <property type="entry name" value="Prot_kinase_dom"/>
</dbReference>
<dbReference type="Gene3D" id="1.10.510.10">
    <property type="entry name" value="Transferase(Phosphotransferase) domain 1"/>
    <property type="match status" value="2"/>
</dbReference>
<evidence type="ECO:0000313" key="3">
    <source>
        <dbReference type="EMBL" id="EGT49968.1"/>
    </source>
</evidence>
<dbReference type="EMBL" id="GL380187">
    <property type="protein sequence ID" value="EGT49968.1"/>
    <property type="molecule type" value="Genomic_DNA"/>
</dbReference>
<feature type="region of interest" description="Disordered" evidence="1">
    <location>
        <begin position="225"/>
        <end position="265"/>
    </location>
</feature>
<dbReference type="Pfam" id="PF00069">
    <property type="entry name" value="Pkinase"/>
    <property type="match status" value="1"/>
</dbReference>
<dbReference type="STRING" id="135651.G0PAR0"/>
<dbReference type="SUPFAM" id="SSF56112">
    <property type="entry name" value="Protein kinase-like (PK-like)"/>
    <property type="match status" value="1"/>
</dbReference>